<evidence type="ECO:0000313" key="1">
    <source>
        <dbReference type="EMBL" id="AAZ24643.1"/>
    </source>
</evidence>
<dbReference type="HOGENOM" id="CLU_2914567_0_0_6"/>
<gene>
    <name evidence="1" type="ordered locus">CPS_2862</name>
</gene>
<dbReference type="AlphaFoldDB" id="Q480F2"/>
<organism evidence="1 2">
    <name type="scientific">Colwellia psychrerythraea (strain 34H / ATCC BAA-681)</name>
    <name type="common">Vibrio psychroerythus</name>
    <dbReference type="NCBI Taxonomy" id="167879"/>
    <lineage>
        <taxon>Bacteria</taxon>
        <taxon>Pseudomonadati</taxon>
        <taxon>Pseudomonadota</taxon>
        <taxon>Gammaproteobacteria</taxon>
        <taxon>Alteromonadales</taxon>
        <taxon>Colwelliaceae</taxon>
        <taxon>Colwellia</taxon>
    </lineage>
</organism>
<reference evidence="1" key="1">
    <citation type="journal article" date="2005" name="Proc. Natl. Acad. Sci. U.S.A.">
        <title>The psychrophilic lifestyle as revealed by the genome sequence of Colwellia psychrerythraea 34H through genomic and proteomic analyses.</title>
        <authorList>
            <person name="Methe B.A."/>
            <person name="Nelson K.E."/>
            <person name="Deming J.W."/>
            <person name="Momen B."/>
            <person name="Melamud E."/>
            <person name="Zhang X."/>
            <person name="Moult J."/>
            <person name="Madupu R."/>
            <person name="Nelson W.C."/>
            <person name="Dodson R.J."/>
            <person name="Brinkac L.M."/>
            <person name="Daugherty S.C."/>
            <person name="Durkin A.S."/>
            <person name="DeBoy R.T."/>
            <person name="Kolonay J.F."/>
            <person name="Sullivan S.A."/>
            <person name="Zhou L."/>
            <person name="Davidsen T.M."/>
            <person name="Wu M."/>
            <person name="Huston A.L."/>
            <person name="Lewis M."/>
            <person name="Weaver B."/>
            <person name="Weidman J.F."/>
            <person name="Khouri H."/>
            <person name="Utterback T.R."/>
            <person name="Feldblyum T.V."/>
            <person name="Fraser C.M."/>
        </authorList>
    </citation>
    <scope>NUCLEOTIDE SEQUENCE [LARGE SCALE GENOMIC DNA]</scope>
    <source>
        <strain evidence="1">34H</strain>
    </source>
</reference>
<name>Q480F2_COLP3</name>
<dbReference type="EMBL" id="CP000083">
    <property type="protein sequence ID" value="AAZ24643.1"/>
    <property type="molecule type" value="Genomic_DNA"/>
</dbReference>
<evidence type="ECO:0000313" key="2">
    <source>
        <dbReference type="Proteomes" id="UP000000547"/>
    </source>
</evidence>
<protein>
    <submittedName>
        <fullName evidence="1">Uncharacterized protein</fullName>
    </submittedName>
</protein>
<sequence>MKRKKNNWLCFPSQYIANHFAPLITALITALITVLCTNTSYAECITEYIGTQVLRRRELWF</sequence>
<proteinExistence type="predicted"/>
<accession>Q480F2</accession>
<dbReference type="Proteomes" id="UP000000547">
    <property type="component" value="Chromosome"/>
</dbReference>
<dbReference type="KEGG" id="cps:CPS_2862"/>
<dbReference type="STRING" id="167879.CPS_2862"/>